<dbReference type="InterPro" id="IPR002048">
    <property type="entry name" value="EF_hand_dom"/>
</dbReference>
<dbReference type="PANTHER" id="PTHR10827">
    <property type="entry name" value="RETICULOCALBIN"/>
    <property type="match status" value="1"/>
</dbReference>
<dbReference type="InterPro" id="IPR011992">
    <property type="entry name" value="EF-hand-dom_pair"/>
</dbReference>
<name>A0A7S0Q2E6_9EUKA</name>
<evidence type="ECO:0000313" key="5">
    <source>
        <dbReference type="EMBL" id="CAD8607169.1"/>
    </source>
</evidence>
<gene>
    <name evidence="5" type="ORF">CPEL01642_LOCUS10504</name>
</gene>
<protein>
    <recommendedName>
        <fullName evidence="4">EF-hand domain-containing protein</fullName>
    </recommendedName>
</protein>
<keyword evidence="1" id="KW-0479">Metal-binding</keyword>
<proteinExistence type="predicted"/>
<organism evidence="5">
    <name type="scientific">Coccolithus braarudii</name>
    <dbReference type="NCBI Taxonomy" id="221442"/>
    <lineage>
        <taxon>Eukaryota</taxon>
        <taxon>Haptista</taxon>
        <taxon>Haptophyta</taxon>
        <taxon>Prymnesiophyceae</taxon>
        <taxon>Coccolithales</taxon>
        <taxon>Coccolithaceae</taxon>
        <taxon>Coccolithus</taxon>
    </lineage>
</organism>
<dbReference type="PROSITE" id="PS00018">
    <property type="entry name" value="EF_HAND_1"/>
    <property type="match status" value="1"/>
</dbReference>
<dbReference type="AlphaFoldDB" id="A0A7S0Q2E6"/>
<evidence type="ECO:0000256" key="2">
    <source>
        <dbReference type="ARBA" id="ARBA00022737"/>
    </source>
</evidence>
<dbReference type="Gene3D" id="1.10.238.10">
    <property type="entry name" value="EF-hand"/>
    <property type="match status" value="3"/>
</dbReference>
<dbReference type="GO" id="GO:0005509">
    <property type="term" value="F:calcium ion binding"/>
    <property type="evidence" value="ECO:0007669"/>
    <property type="project" value="InterPro"/>
</dbReference>
<reference evidence="5" key="1">
    <citation type="submission" date="2021-01" db="EMBL/GenBank/DDBJ databases">
        <authorList>
            <person name="Corre E."/>
            <person name="Pelletier E."/>
            <person name="Niang G."/>
            <person name="Scheremetjew M."/>
            <person name="Finn R."/>
            <person name="Kale V."/>
            <person name="Holt S."/>
            <person name="Cochrane G."/>
            <person name="Meng A."/>
            <person name="Brown T."/>
            <person name="Cohen L."/>
        </authorList>
    </citation>
    <scope>NUCLEOTIDE SEQUENCE</scope>
    <source>
        <strain evidence="5">PLY182g</strain>
    </source>
</reference>
<dbReference type="SMART" id="SM00054">
    <property type="entry name" value="EFh"/>
    <property type="match status" value="5"/>
</dbReference>
<keyword evidence="2" id="KW-0677">Repeat</keyword>
<dbReference type="InterPro" id="IPR018247">
    <property type="entry name" value="EF_Hand_1_Ca_BS"/>
</dbReference>
<dbReference type="SUPFAM" id="SSF47473">
    <property type="entry name" value="EF-hand"/>
    <property type="match status" value="2"/>
</dbReference>
<feature type="domain" description="EF-hand" evidence="4">
    <location>
        <begin position="66"/>
        <end position="101"/>
    </location>
</feature>
<evidence type="ECO:0000259" key="4">
    <source>
        <dbReference type="PROSITE" id="PS50222"/>
    </source>
</evidence>
<evidence type="ECO:0000256" key="3">
    <source>
        <dbReference type="ARBA" id="ARBA00022837"/>
    </source>
</evidence>
<feature type="domain" description="EF-hand" evidence="4">
    <location>
        <begin position="129"/>
        <end position="164"/>
    </location>
</feature>
<dbReference type="Pfam" id="PF13202">
    <property type="entry name" value="EF-hand_5"/>
    <property type="match status" value="2"/>
</dbReference>
<dbReference type="EMBL" id="HBEY01021954">
    <property type="protein sequence ID" value="CAD8607169.1"/>
    <property type="molecule type" value="Transcribed_RNA"/>
</dbReference>
<accession>A0A7S0Q2E6</accession>
<dbReference type="PROSITE" id="PS50222">
    <property type="entry name" value="EF_HAND_2"/>
    <property type="match status" value="2"/>
</dbReference>
<evidence type="ECO:0000256" key="1">
    <source>
        <dbReference type="ARBA" id="ARBA00022723"/>
    </source>
</evidence>
<sequence>MREHIRGGRALLAVCMAISSPGRAQVIKRFSADQMRMLHAEMDANKDEFVSLDEGSKFVRDLRTVIMLRPAIAIMQNMDANKDSFLSLEEFKEDLALLKMGEGRKEDLVHKFASFDDNGDELLSTTEVLPLLSYMFRFGKLDTNTDGVLSMKEFKQIAASKLKNAPTDEMQKSDQEAKTIFAALDTDNDKRINAKEHYAYESGIYAGLSALEKLFELADTNVDGKLSADEMVASRNHPEFGNSAAFHHSYDWMTKIEQALTVEQVADQARRKAEL</sequence>
<keyword evidence="3" id="KW-0106">Calcium</keyword>
<dbReference type="PANTHER" id="PTHR10827:SF98">
    <property type="entry name" value="45 KDA CALCIUM-BINDING PROTEIN"/>
    <property type="match status" value="1"/>
</dbReference>